<reference evidence="1" key="1">
    <citation type="submission" date="2019-08" db="EMBL/GenBank/DDBJ databases">
        <authorList>
            <person name="Kucharzyk K."/>
            <person name="Murdoch R.W."/>
            <person name="Higgins S."/>
            <person name="Loffler F."/>
        </authorList>
    </citation>
    <scope>NUCLEOTIDE SEQUENCE</scope>
</reference>
<dbReference type="AlphaFoldDB" id="A0A645F306"/>
<name>A0A645F306_9ZZZZ</name>
<dbReference type="EMBL" id="VSSQ01053916">
    <property type="protein sequence ID" value="MPN07902.1"/>
    <property type="molecule type" value="Genomic_DNA"/>
</dbReference>
<gene>
    <name evidence="1" type="ORF">SDC9_155174</name>
</gene>
<comment type="caution">
    <text evidence="1">The sequence shown here is derived from an EMBL/GenBank/DDBJ whole genome shotgun (WGS) entry which is preliminary data.</text>
</comment>
<sequence>MKGEEDFRLLRLRLFSPERINVRLRDPGVAPGERHRHQAAFVMIVPGCEVHPAIPGRVSGQKVIVQLVEAEKRLIEIVARHPAAVVTGPHRRHPLHAALLRKPPQPGHAFTARHPVQSGLGKAVGHVENTAIGGELLKIDGLEIKAEITDEKDIMPGSL</sequence>
<organism evidence="1">
    <name type="scientific">bioreactor metagenome</name>
    <dbReference type="NCBI Taxonomy" id="1076179"/>
    <lineage>
        <taxon>unclassified sequences</taxon>
        <taxon>metagenomes</taxon>
        <taxon>ecological metagenomes</taxon>
    </lineage>
</organism>
<protein>
    <submittedName>
        <fullName evidence="1">Uncharacterized protein</fullName>
    </submittedName>
</protein>
<evidence type="ECO:0000313" key="1">
    <source>
        <dbReference type="EMBL" id="MPN07902.1"/>
    </source>
</evidence>
<accession>A0A645F306</accession>
<proteinExistence type="predicted"/>